<reference evidence="1" key="1">
    <citation type="journal article" date="2021" name="Proc. Natl. Acad. Sci. U.S.A.">
        <title>A Catalog of Tens of Thousands of Viruses from Human Metagenomes Reveals Hidden Associations with Chronic Diseases.</title>
        <authorList>
            <person name="Tisza M.J."/>
            <person name="Buck C.B."/>
        </authorList>
    </citation>
    <scope>NUCLEOTIDE SEQUENCE</scope>
    <source>
        <strain evidence="1">CtkmP13</strain>
    </source>
</reference>
<sequence length="48" mass="5836">MIFKQITKEQTLWIKKGSVFGSVSFKKVQKRIESIKQKTLFLQRFRKF</sequence>
<name>A0A8S5T5T3_9CAUD</name>
<dbReference type="EMBL" id="BK032757">
    <property type="protein sequence ID" value="DAF58606.1"/>
    <property type="molecule type" value="Genomic_DNA"/>
</dbReference>
<protein>
    <submittedName>
        <fullName evidence="1">Uncharacterized protein</fullName>
    </submittedName>
</protein>
<evidence type="ECO:0000313" key="1">
    <source>
        <dbReference type="EMBL" id="DAF58606.1"/>
    </source>
</evidence>
<proteinExistence type="predicted"/>
<organism evidence="1">
    <name type="scientific">Siphoviridae sp. ctkmP13</name>
    <dbReference type="NCBI Taxonomy" id="2827925"/>
    <lineage>
        <taxon>Viruses</taxon>
        <taxon>Duplodnaviria</taxon>
        <taxon>Heunggongvirae</taxon>
        <taxon>Uroviricota</taxon>
        <taxon>Caudoviricetes</taxon>
    </lineage>
</organism>
<accession>A0A8S5T5T3</accession>